<gene>
    <name evidence="3" type="ORF">BKA19_4331</name>
</gene>
<name>A0A4Q7YEC6_9ACTN</name>
<proteinExistence type="predicted"/>
<evidence type="ECO:0000313" key="3">
    <source>
        <dbReference type="EMBL" id="RZU34559.1"/>
    </source>
</evidence>
<keyword evidence="2" id="KW-0812">Transmembrane</keyword>
<dbReference type="AlphaFoldDB" id="A0A4Q7YEC6"/>
<dbReference type="Proteomes" id="UP000292507">
    <property type="component" value="Unassembled WGS sequence"/>
</dbReference>
<keyword evidence="4" id="KW-1185">Reference proteome</keyword>
<dbReference type="RefSeq" id="WP_104528241.1">
    <property type="nucleotide sequence ID" value="NZ_POQT01000011.1"/>
</dbReference>
<feature type="compositionally biased region" description="Low complexity" evidence="1">
    <location>
        <begin position="35"/>
        <end position="62"/>
    </location>
</feature>
<keyword evidence="2" id="KW-1133">Transmembrane helix</keyword>
<dbReference type="EMBL" id="SHKV01000001">
    <property type="protein sequence ID" value="RZU34559.1"/>
    <property type="molecule type" value="Genomic_DNA"/>
</dbReference>
<dbReference type="OrthoDB" id="5197521at2"/>
<protein>
    <submittedName>
        <fullName evidence="3">Uncharacterized protein</fullName>
    </submittedName>
</protein>
<feature type="region of interest" description="Disordered" evidence="1">
    <location>
        <begin position="1"/>
        <end position="62"/>
    </location>
</feature>
<feature type="transmembrane region" description="Helical" evidence="2">
    <location>
        <begin position="69"/>
        <end position="95"/>
    </location>
</feature>
<reference evidence="3 4" key="1">
    <citation type="submission" date="2019-02" db="EMBL/GenBank/DDBJ databases">
        <title>Sequencing the genomes of 1000 actinobacteria strains.</title>
        <authorList>
            <person name="Klenk H.-P."/>
        </authorList>
    </citation>
    <scope>NUCLEOTIDE SEQUENCE [LARGE SCALE GENOMIC DNA]</scope>
    <source>
        <strain evidence="3 4">DSM 44509</strain>
    </source>
</reference>
<feature type="compositionally biased region" description="Polar residues" evidence="1">
    <location>
        <begin position="1"/>
        <end position="12"/>
    </location>
</feature>
<organism evidence="3 4">
    <name type="scientific">Blastococcus saxobsidens</name>
    <dbReference type="NCBI Taxonomy" id="138336"/>
    <lineage>
        <taxon>Bacteria</taxon>
        <taxon>Bacillati</taxon>
        <taxon>Actinomycetota</taxon>
        <taxon>Actinomycetes</taxon>
        <taxon>Geodermatophilales</taxon>
        <taxon>Geodermatophilaceae</taxon>
        <taxon>Blastococcus</taxon>
    </lineage>
</organism>
<sequence length="221" mass="22533">MSQPQSPDGTTSPQGQPAPGWPAPDASWPAPGGQPTPDWAATTPAWGPTAAAPATAPPASADQAGRGRWVLAGTALAGVAAGAVGATLLVSAVFIGSAEDIGRAMAEEMAPAITEGVRDGMVEGNQESMDALMGGMLGEEGMGWYAGGPMEDVEQFPPVEPEDLGPDPALDGYAQSCFEGELQACDDLMYESPPLSAYEEYASTCGGRVKEFTVPACTELE</sequence>
<comment type="caution">
    <text evidence="3">The sequence shown here is derived from an EMBL/GenBank/DDBJ whole genome shotgun (WGS) entry which is preliminary data.</text>
</comment>
<evidence type="ECO:0000313" key="4">
    <source>
        <dbReference type="Proteomes" id="UP000292507"/>
    </source>
</evidence>
<evidence type="ECO:0000256" key="1">
    <source>
        <dbReference type="SAM" id="MobiDB-lite"/>
    </source>
</evidence>
<keyword evidence="2" id="KW-0472">Membrane</keyword>
<accession>A0A4Q7YEC6</accession>
<evidence type="ECO:0000256" key="2">
    <source>
        <dbReference type="SAM" id="Phobius"/>
    </source>
</evidence>